<evidence type="ECO:0000313" key="3">
    <source>
        <dbReference type="Proteomes" id="UP000292702"/>
    </source>
</evidence>
<dbReference type="Pfam" id="PF00651">
    <property type="entry name" value="BTB"/>
    <property type="match status" value="1"/>
</dbReference>
<dbReference type="EMBL" id="RWJN01000249">
    <property type="protein sequence ID" value="TCD64218.1"/>
    <property type="molecule type" value="Genomic_DNA"/>
</dbReference>
<proteinExistence type="predicted"/>
<dbReference type="Proteomes" id="UP000292702">
    <property type="component" value="Unassembled WGS sequence"/>
</dbReference>
<dbReference type="InterPro" id="IPR000210">
    <property type="entry name" value="BTB/POZ_dom"/>
</dbReference>
<dbReference type="Gene3D" id="3.30.710.10">
    <property type="entry name" value="Potassium Channel Kv1.1, Chain A"/>
    <property type="match status" value="2"/>
</dbReference>
<dbReference type="CDD" id="cd18186">
    <property type="entry name" value="BTB_POZ_ZBTB_KLHL-like"/>
    <property type="match status" value="2"/>
</dbReference>
<dbReference type="AlphaFoldDB" id="A0A4R0RKA0"/>
<dbReference type="OrthoDB" id="3164835at2759"/>
<evidence type="ECO:0000259" key="1">
    <source>
        <dbReference type="PROSITE" id="PS50097"/>
    </source>
</evidence>
<evidence type="ECO:0000313" key="2">
    <source>
        <dbReference type="EMBL" id="TCD64218.1"/>
    </source>
</evidence>
<protein>
    <recommendedName>
        <fullName evidence="1">BTB domain-containing protein</fullName>
    </recommendedName>
</protein>
<dbReference type="InterPro" id="IPR011333">
    <property type="entry name" value="SKP1/BTB/POZ_sf"/>
</dbReference>
<comment type="caution">
    <text evidence="2">The sequence shown here is derived from an EMBL/GenBank/DDBJ whole genome shotgun (WGS) entry which is preliminary data.</text>
</comment>
<accession>A0A4R0RKA0</accession>
<reference evidence="2 3" key="1">
    <citation type="submission" date="2018-11" db="EMBL/GenBank/DDBJ databases">
        <title>Genome assembly of Steccherinum ochraceum LE-BIN_3174, the white-rot fungus of the Steccherinaceae family (The Residual Polyporoid clade, Polyporales, Basidiomycota).</title>
        <authorList>
            <person name="Fedorova T.V."/>
            <person name="Glazunova O.A."/>
            <person name="Landesman E.O."/>
            <person name="Moiseenko K.V."/>
            <person name="Psurtseva N.V."/>
            <person name="Savinova O.S."/>
            <person name="Shakhova N.V."/>
            <person name="Tyazhelova T.V."/>
            <person name="Vasina D.V."/>
        </authorList>
    </citation>
    <scope>NUCLEOTIDE SEQUENCE [LARGE SCALE GENOMIC DNA]</scope>
    <source>
        <strain evidence="2 3">LE-BIN_3174</strain>
    </source>
</reference>
<organism evidence="2 3">
    <name type="scientific">Steccherinum ochraceum</name>
    <dbReference type="NCBI Taxonomy" id="92696"/>
    <lineage>
        <taxon>Eukaryota</taxon>
        <taxon>Fungi</taxon>
        <taxon>Dikarya</taxon>
        <taxon>Basidiomycota</taxon>
        <taxon>Agaricomycotina</taxon>
        <taxon>Agaricomycetes</taxon>
        <taxon>Polyporales</taxon>
        <taxon>Steccherinaceae</taxon>
        <taxon>Steccherinum</taxon>
    </lineage>
</organism>
<keyword evidence="3" id="KW-1185">Reference proteome</keyword>
<dbReference type="PROSITE" id="PS50097">
    <property type="entry name" value="BTB"/>
    <property type="match status" value="1"/>
</dbReference>
<dbReference type="SMART" id="SM00225">
    <property type="entry name" value="BTB"/>
    <property type="match status" value="2"/>
</dbReference>
<gene>
    <name evidence="2" type="ORF">EIP91_004353</name>
</gene>
<sequence length="533" mass="58368">MPCATAPFDRPDADVVILSSDNVKFLCHKPILSIVSPFFSDMFSLPQPVAAEKANIPTVPVTEDCRIVDALLRLIYPVLPPLLTEPTFVVDVLSAGKKYQVSDTVLSPARSAFTYITHSHPFHAFAASCGSNMEACAAEAARFLLGSNQSSIFKTASVFSSMSVQWKKKILDGEDIPDVKSFTAGAYFRLLWYLSRGGTVGKDFLFTVHNVKVDDEVGVPPVLPPPISSTQPAGWFTQCDLFDRVPADLSVQSAVEPWANIPAHSFIISLASQALHSQIGSTTLPSADGQRVLQLPERACVLHELIRFCYGASTSSVDTAEQHAILDLSLLREVASAADKYKMPKVTNALKRTLRSNMAAAPIEAYFVAISCGWKDEALEAAKCASTSKLREVYVSQMEWCSAQSYHDLLRFWARYNRAIAEALATYSTLPPDAPRGSSDRDARVRDRVNEILAVSERASKTSLSDVTLQKRRTLSFTLVHRYIEQITKISDPKLEHSSNPTNSQAGSPIVAAEVMYADNTELEEVLSAALDQ</sequence>
<feature type="domain" description="BTB" evidence="1">
    <location>
        <begin position="13"/>
        <end position="76"/>
    </location>
</feature>
<dbReference type="SUPFAM" id="SSF54695">
    <property type="entry name" value="POZ domain"/>
    <property type="match status" value="1"/>
</dbReference>
<dbReference type="STRING" id="92696.A0A4R0RKA0"/>
<name>A0A4R0RKA0_9APHY</name>